<dbReference type="Pfam" id="PF02720">
    <property type="entry name" value="DUF222"/>
    <property type="match status" value="1"/>
</dbReference>
<feature type="domain" description="HNH nuclease" evidence="1">
    <location>
        <begin position="268"/>
        <end position="320"/>
    </location>
</feature>
<comment type="caution">
    <text evidence="2">The sequence shown here is derived from an EMBL/GenBank/DDBJ whole genome shotgun (WGS) entry which is preliminary data.</text>
</comment>
<protein>
    <recommendedName>
        <fullName evidence="1">HNH nuclease domain-containing protein</fullName>
    </recommendedName>
</protein>
<name>A0ABR6B7J5_9PSEU</name>
<reference evidence="2 3" key="1">
    <citation type="submission" date="2020-08" db="EMBL/GenBank/DDBJ databases">
        <title>Genomic Encyclopedia of Archaeal and Bacterial Type Strains, Phase II (KMG-II): from individual species to whole genera.</title>
        <authorList>
            <person name="Goeker M."/>
        </authorList>
    </citation>
    <scope>NUCLEOTIDE SEQUENCE [LARGE SCALE GENOMIC DNA]</scope>
    <source>
        <strain evidence="2 3">DSM 43850</strain>
    </source>
</reference>
<evidence type="ECO:0000259" key="1">
    <source>
        <dbReference type="SMART" id="SM00507"/>
    </source>
</evidence>
<evidence type="ECO:0000313" key="3">
    <source>
        <dbReference type="Proteomes" id="UP000517916"/>
    </source>
</evidence>
<accession>A0ABR6B7J5</accession>
<sequence length="360" mass="40265">MGQRKIAERMLEAWKRLVSVEFDLLCCAAEIGDPHEIALLLRIPLGRARRLQEQAVAMERLPVLAGLMRDGLLDLDRFEVVRKLTENLDEEKARRVDARLTGAAELNSRELKVEVGRLVCLVDPSGAEVRHVKAVKRSEVRYRSMPDGMAELIAYLDAVEARRIFDQVNADAETLPEDGRSWGEKQADVFVDRVLGSGRPVTVRTDVTVSARTLLGLTADPGYIAGVGYVDANLAREIAAQGDWRKVLTDKVGMPIGVGRKRYRPPKALRDFVMVRDRVCQAPGCLRPVAECQIDHARGFASGGVTDERNLGPFCDVHHYLKTIGRYRFERDADGVRRWITPLGFEYETRAKAIAEPDPP</sequence>
<dbReference type="Proteomes" id="UP000517916">
    <property type="component" value="Unassembled WGS sequence"/>
</dbReference>
<keyword evidence="3" id="KW-1185">Reference proteome</keyword>
<organism evidence="2 3">
    <name type="scientific">Kutzneria viridogrisea</name>
    <dbReference type="NCBI Taxonomy" id="47990"/>
    <lineage>
        <taxon>Bacteria</taxon>
        <taxon>Bacillati</taxon>
        <taxon>Actinomycetota</taxon>
        <taxon>Actinomycetes</taxon>
        <taxon>Pseudonocardiales</taxon>
        <taxon>Pseudonocardiaceae</taxon>
        <taxon>Kutzneria</taxon>
    </lineage>
</organism>
<proteinExistence type="predicted"/>
<dbReference type="InterPro" id="IPR003615">
    <property type="entry name" value="HNH_nuc"/>
</dbReference>
<dbReference type="SMART" id="SM00507">
    <property type="entry name" value="HNHc"/>
    <property type="match status" value="1"/>
</dbReference>
<evidence type="ECO:0000313" key="2">
    <source>
        <dbReference type="EMBL" id="MBA8922843.1"/>
    </source>
</evidence>
<gene>
    <name evidence="2" type="ORF">BC739_000040</name>
</gene>
<dbReference type="EMBL" id="JACJID010000001">
    <property type="protein sequence ID" value="MBA8922843.1"/>
    <property type="molecule type" value="Genomic_DNA"/>
</dbReference>
<dbReference type="InterPro" id="IPR003870">
    <property type="entry name" value="DUF222"/>
</dbReference>
<dbReference type="CDD" id="cd00085">
    <property type="entry name" value="HNHc"/>
    <property type="match status" value="1"/>
</dbReference>
<dbReference type="RefSeq" id="WP_182835902.1">
    <property type="nucleotide sequence ID" value="NZ_BAAABQ010000010.1"/>
</dbReference>